<dbReference type="InterPro" id="IPR000719">
    <property type="entry name" value="Prot_kinase_dom"/>
</dbReference>
<keyword evidence="1" id="KW-0175">Coiled coil</keyword>
<feature type="coiled-coil region" evidence="1">
    <location>
        <begin position="386"/>
        <end position="427"/>
    </location>
</feature>
<protein>
    <recommendedName>
        <fullName evidence="2">Protein kinase domain-containing protein</fullName>
    </recommendedName>
</protein>
<dbReference type="EMBL" id="JAPFFF010000073">
    <property type="protein sequence ID" value="KAK8835819.1"/>
    <property type="molecule type" value="Genomic_DNA"/>
</dbReference>
<comment type="caution">
    <text evidence="3">The sequence shown here is derived from an EMBL/GenBank/DDBJ whole genome shotgun (WGS) entry which is preliminary data.</text>
</comment>
<keyword evidence="4" id="KW-1185">Reference proteome</keyword>
<dbReference type="SMART" id="SM00220">
    <property type="entry name" value="S_TKc"/>
    <property type="match status" value="1"/>
</dbReference>
<dbReference type="Proteomes" id="UP001470230">
    <property type="component" value="Unassembled WGS sequence"/>
</dbReference>
<dbReference type="PROSITE" id="PS50011">
    <property type="entry name" value="PROTEIN_KINASE_DOM"/>
    <property type="match status" value="1"/>
</dbReference>
<dbReference type="Gene3D" id="1.10.510.10">
    <property type="entry name" value="Transferase(Phosphotransferase) domain 1"/>
    <property type="match status" value="1"/>
</dbReference>
<dbReference type="InterPro" id="IPR011009">
    <property type="entry name" value="Kinase-like_dom_sf"/>
</dbReference>
<evidence type="ECO:0000259" key="2">
    <source>
        <dbReference type="PROSITE" id="PS50011"/>
    </source>
</evidence>
<name>A0ABR2GPF2_9EUKA</name>
<dbReference type="PANTHER" id="PTHR23257">
    <property type="entry name" value="SERINE-THREONINE PROTEIN KINASE"/>
    <property type="match status" value="1"/>
</dbReference>
<proteinExistence type="predicted"/>
<dbReference type="InterPro" id="IPR050167">
    <property type="entry name" value="Ser_Thr_protein_kinase"/>
</dbReference>
<accession>A0ABR2GPF2</accession>
<organism evidence="3 4">
    <name type="scientific">Tritrichomonas musculus</name>
    <dbReference type="NCBI Taxonomy" id="1915356"/>
    <lineage>
        <taxon>Eukaryota</taxon>
        <taxon>Metamonada</taxon>
        <taxon>Parabasalia</taxon>
        <taxon>Tritrichomonadida</taxon>
        <taxon>Tritrichomonadidae</taxon>
        <taxon>Tritrichomonas</taxon>
    </lineage>
</organism>
<reference evidence="3 4" key="1">
    <citation type="submission" date="2024-04" db="EMBL/GenBank/DDBJ databases">
        <title>Tritrichomonas musculus Genome.</title>
        <authorList>
            <person name="Alves-Ferreira E."/>
            <person name="Grigg M."/>
            <person name="Lorenzi H."/>
            <person name="Galac M."/>
        </authorList>
    </citation>
    <scope>NUCLEOTIDE SEQUENCE [LARGE SCALE GENOMIC DNA]</scope>
    <source>
        <strain evidence="3 4">EAF2021</strain>
    </source>
</reference>
<evidence type="ECO:0000313" key="4">
    <source>
        <dbReference type="Proteomes" id="UP001470230"/>
    </source>
</evidence>
<evidence type="ECO:0000256" key="1">
    <source>
        <dbReference type="SAM" id="Coils"/>
    </source>
</evidence>
<dbReference type="Pfam" id="PF00069">
    <property type="entry name" value="Pkinase"/>
    <property type="match status" value="1"/>
</dbReference>
<feature type="domain" description="Protein kinase" evidence="2">
    <location>
        <begin position="62"/>
        <end position="333"/>
    </location>
</feature>
<gene>
    <name evidence="3" type="ORF">M9Y10_040367</name>
</gene>
<dbReference type="SUPFAM" id="SSF56112">
    <property type="entry name" value="Protein kinase-like (PK-like)"/>
    <property type="match status" value="1"/>
</dbReference>
<evidence type="ECO:0000313" key="3">
    <source>
        <dbReference type="EMBL" id="KAK8835819.1"/>
    </source>
</evidence>
<dbReference type="PROSITE" id="PS00108">
    <property type="entry name" value="PROTEIN_KINASE_ST"/>
    <property type="match status" value="1"/>
</dbReference>
<sequence>MYFQSIHKCLLFHNSTSIFLKYTVLDHHPSSNSTAFAGIEMLWRVDCSNGNFSIFRIDINDFKVIEQLSFGAFGTVFSVQNKKTKEYLAAKVMKINGKQDILFINREIRTMIHFNHPTIIKFRGYSLKDFWGQKNVTIFMELAKNRSLKDVLKKCSNGLSPEQYDNTAKQIILIGIARGMMELHKGHLIHRDLKPENVLLDENFHPIITDFGLSKFYEAGHSMNQSGSRGTAIYMAPEAFSDNYNIKADVYAFGILMYEVVTDQTPYPDILNNKIKIHQIPKLIKENMRPKFDFPIKKSIKKLIESCWAQNPNDRPTFEQIFNKLAYNFDDFVDNDDIDDDDDYDENLDEKYFLENVDNDLIYDYLDEIANDESKKFTDNDFVKRIEAIENKIKWLQNDNELLKLENKNLKEENEKMNGKILLIENKCNKNVEELNSIKTIKNNENFSLIIFPSNICNPFSINIISFINDDVQYTIDNLSDQQFRKIIATKNKTSGNESIQIFVMPPASKKDPEILKINGDLIVKMKSCQAFSLPFEITLGILPLKVRIHCLNYKLADQENNMKLCCEKIISVQIKLK</sequence>
<dbReference type="InterPro" id="IPR008271">
    <property type="entry name" value="Ser/Thr_kinase_AS"/>
</dbReference>